<gene>
    <name evidence="2" type="ORF">QFZ34_003829</name>
</gene>
<reference evidence="2 3" key="1">
    <citation type="submission" date="2023-07" db="EMBL/GenBank/DDBJ databases">
        <title>Comparative genomics of wheat-associated soil bacteria to identify genetic determinants of phenazine resistance.</title>
        <authorList>
            <person name="Mouncey N."/>
        </authorList>
    </citation>
    <scope>NUCLEOTIDE SEQUENCE [LARGE SCALE GENOMIC DNA]</scope>
    <source>
        <strain evidence="2 3">W4I11</strain>
    </source>
</reference>
<dbReference type="PANTHER" id="PTHR34846">
    <property type="entry name" value="4-CARBOXYMUCONOLACTONE DECARBOXYLASE FAMILY PROTEIN (AFU_ORTHOLOGUE AFUA_6G11590)"/>
    <property type="match status" value="1"/>
</dbReference>
<dbReference type="InterPro" id="IPR003779">
    <property type="entry name" value="CMD-like"/>
</dbReference>
<accession>A0ABU0SD56</accession>
<evidence type="ECO:0000259" key="1">
    <source>
        <dbReference type="Pfam" id="PF02627"/>
    </source>
</evidence>
<comment type="caution">
    <text evidence="2">The sequence shown here is derived from an EMBL/GenBank/DDBJ whole genome shotgun (WGS) entry which is preliminary data.</text>
</comment>
<dbReference type="PANTHER" id="PTHR34846:SF10">
    <property type="entry name" value="CYTOPLASMIC PROTEIN"/>
    <property type="match status" value="1"/>
</dbReference>
<proteinExistence type="predicted"/>
<organism evidence="2 3">
    <name type="scientific">Phyllobacterium ifriqiyense</name>
    <dbReference type="NCBI Taxonomy" id="314238"/>
    <lineage>
        <taxon>Bacteria</taxon>
        <taxon>Pseudomonadati</taxon>
        <taxon>Pseudomonadota</taxon>
        <taxon>Alphaproteobacteria</taxon>
        <taxon>Hyphomicrobiales</taxon>
        <taxon>Phyllobacteriaceae</taxon>
        <taxon>Phyllobacterium</taxon>
    </lineage>
</organism>
<dbReference type="Gene3D" id="1.20.1290.10">
    <property type="entry name" value="AhpD-like"/>
    <property type="match status" value="1"/>
</dbReference>
<evidence type="ECO:0000313" key="3">
    <source>
        <dbReference type="Proteomes" id="UP001237780"/>
    </source>
</evidence>
<dbReference type="InterPro" id="IPR004675">
    <property type="entry name" value="AhpD_core"/>
</dbReference>
<evidence type="ECO:0000313" key="2">
    <source>
        <dbReference type="EMBL" id="MDQ0998647.1"/>
    </source>
</evidence>
<sequence>MMKARLNPISFDALKPMLVMSEGVEGNGLEKSLQELVKLRASQINGCAYCLDMHSKDARKHGETEQRIYLLNGWRESPLYSDRERAALAWTEALTLVSQTYAPDSDYEALKLHFTDEEIVKLTMLIVTINGWNRIAIGFRSIHPVAKSSVAA</sequence>
<dbReference type="Proteomes" id="UP001237780">
    <property type="component" value="Unassembled WGS sequence"/>
</dbReference>
<dbReference type="NCBIfam" id="TIGR00778">
    <property type="entry name" value="ahpD_dom"/>
    <property type="match status" value="1"/>
</dbReference>
<name>A0ABU0SD56_9HYPH</name>
<feature type="domain" description="Carboxymuconolactone decarboxylase-like" evidence="1">
    <location>
        <begin position="24"/>
        <end position="93"/>
    </location>
</feature>
<dbReference type="SUPFAM" id="SSF69118">
    <property type="entry name" value="AhpD-like"/>
    <property type="match status" value="1"/>
</dbReference>
<keyword evidence="3" id="KW-1185">Reference proteome</keyword>
<dbReference type="Pfam" id="PF02627">
    <property type="entry name" value="CMD"/>
    <property type="match status" value="1"/>
</dbReference>
<dbReference type="InterPro" id="IPR029032">
    <property type="entry name" value="AhpD-like"/>
</dbReference>
<dbReference type="EMBL" id="JAUSZT010000003">
    <property type="protein sequence ID" value="MDQ0998647.1"/>
    <property type="molecule type" value="Genomic_DNA"/>
</dbReference>
<protein>
    <submittedName>
        <fullName evidence="2">AhpD family alkylhydroperoxidase</fullName>
    </submittedName>
</protein>